<comment type="caution">
    <text evidence="2">The sequence shown here is derived from an EMBL/GenBank/DDBJ whole genome shotgun (WGS) entry which is preliminary data.</text>
</comment>
<evidence type="ECO:0000313" key="2">
    <source>
        <dbReference type="EMBL" id="TPD63001.1"/>
    </source>
</evidence>
<name>A0A501PTG9_9PROT</name>
<feature type="region of interest" description="Disordered" evidence="1">
    <location>
        <begin position="122"/>
        <end position="150"/>
    </location>
</feature>
<organism evidence="2 3">
    <name type="scientific">Emcibacter nanhaiensis</name>
    <dbReference type="NCBI Taxonomy" id="1505037"/>
    <lineage>
        <taxon>Bacteria</taxon>
        <taxon>Pseudomonadati</taxon>
        <taxon>Pseudomonadota</taxon>
        <taxon>Alphaproteobacteria</taxon>
        <taxon>Emcibacterales</taxon>
        <taxon>Emcibacteraceae</taxon>
        <taxon>Emcibacter</taxon>
    </lineage>
</organism>
<dbReference type="EMBL" id="VFIY01000004">
    <property type="protein sequence ID" value="TPD63001.1"/>
    <property type="molecule type" value="Genomic_DNA"/>
</dbReference>
<evidence type="ECO:0000313" key="3">
    <source>
        <dbReference type="Proteomes" id="UP000319148"/>
    </source>
</evidence>
<keyword evidence="3" id="KW-1185">Reference proteome</keyword>
<dbReference type="AlphaFoldDB" id="A0A501PTG9"/>
<proteinExistence type="predicted"/>
<dbReference type="Proteomes" id="UP000319148">
    <property type="component" value="Unassembled WGS sequence"/>
</dbReference>
<evidence type="ECO:0000256" key="1">
    <source>
        <dbReference type="SAM" id="MobiDB-lite"/>
    </source>
</evidence>
<dbReference type="RefSeq" id="WP_139938251.1">
    <property type="nucleotide sequence ID" value="NZ_JBHSYP010000022.1"/>
</dbReference>
<reference evidence="3" key="1">
    <citation type="submission" date="2019-06" db="EMBL/GenBank/DDBJ databases">
        <title>The complete genome of Emcibacter congregatus ZYLT.</title>
        <authorList>
            <person name="Zhao Z."/>
        </authorList>
    </citation>
    <scope>NUCLEOTIDE SEQUENCE [LARGE SCALE GENOMIC DNA]</scope>
    <source>
        <strain evidence="3">MCCC 1A06723</strain>
    </source>
</reference>
<accession>A0A501PTG9</accession>
<feature type="region of interest" description="Disordered" evidence="1">
    <location>
        <begin position="1"/>
        <end position="24"/>
    </location>
</feature>
<sequence>MEEVEGRDSAAAYSAQAPEPEPATVLTPDQFYETFKGCFSGLQWIVNKRLEPQKIELTSLAIQQHEEATARGLADEIYKLASEPGSPISWMIAPPTKYGPVMMLGFTFFNMKRESVSEELRAIRAKNVTPEKPEPEQEPEEPEEQKEEAA</sequence>
<feature type="compositionally biased region" description="Acidic residues" evidence="1">
    <location>
        <begin position="136"/>
        <end position="150"/>
    </location>
</feature>
<gene>
    <name evidence="2" type="ORF">FIV46_02675</name>
</gene>
<protein>
    <submittedName>
        <fullName evidence="2">Uncharacterized protein</fullName>
    </submittedName>
</protein>